<dbReference type="CDD" id="cd00832">
    <property type="entry name" value="CLF"/>
    <property type="match status" value="1"/>
</dbReference>
<dbReference type="PANTHER" id="PTHR11712:SF322">
    <property type="entry name" value="POLYKETIDE BETA-KETOACYL SYNTHASE 2-RELATED"/>
    <property type="match status" value="1"/>
</dbReference>
<dbReference type="InterPro" id="IPR000794">
    <property type="entry name" value="Beta-ketoacyl_synthase"/>
</dbReference>
<keyword evidence="2 4" id="KW-0808">Transferase</keyword>
<accession>A0ABS3X9Q9</accession>
<dbReference type="EMBL" id="JADKMA010000040">
    <property type="protein sequence ID" value="MBO8192098.1"/>
    <property type="molecule type" value="Genomic_DNA"/>
</dbReference>
<gene>
    <name evidence="6" type="ORF">ITI46_10530</name>
</gene>
<dbReference type="Pfam" id="PF00109">
    <property type="entry name" value="ketoacyl-synt"/>
    <property type="match status" value="1"/>
</dbReference>
<name>A0ABS3X9Q9_9ACTN</name>
<protein>
    <submittedName>
        <fullName evidence="6">Ketosynthase chain-length factor</fullName>
    </submittedName>
</protein>
<keyword evidence="3" id="KW-0012">Acyltransferase</keyword>
<evidence type="ECO:0000256" key="3">
    <source>
        <dbReference type="ARBA" id="ARBA00023315"/>
    </source>
</evidence>
<reference evidence="6 7" key="1">
    <citation type="submission" date="2020-11" db="EMBL/GenBank/DDBJ databases">
        <title>Streptomyces spirodelae sp. nov., isolated from duckweed.</title>
        <authorList>
            <person name="Saimee Y."/>
            <person name="Duangmal K."/>
        </authorList>
    </citation>
    <scope>NUCLEOTIDE SEQUENCE [LARGE SCALE GENOMIC DNA]</scope>
    <source>
        <strain evidence="6 7">S16-07</strain>
    </source>
</reference>
<dbReference type="InterPro" id="IPR020841">
    <property type="entry name" value="PKS_Beta-ketoAc_synthase_dom"/>
</dbReference>
<dbReference type="Proteomes" id="UP001519064">
    <property type="component" value="Unassembled WGS sequence"/>
</dbReference>
<comment type="similarity">
    <text evidence="1 4">Belongs to the thiolase-like superfamily. Beta-ketoacyl-ACP synthases family.</text>
</comment>
<dbReference type="Gene3D" id="3.40.47.10">
    <property type="match status" value="2"/>
</dbReference>
<dbReference type="SUPFAM" id="SSF53901">
    <property type="entry name" value="Thiolase-like"/>
    <property type="match status" value="2"/>
</dbReference>
<sequence>MSPAATTTAPASATGVTTPTRAPVITGLGVLAPTGIGTEEHWSSVLAGRSAIGRITLFDPAPYPVRLAGQVPGFVAKERVPSRLIQQTDRWTHLGLAAAEAAIADAQVTPAELAEYEMAVVTSSSSGGTEFGQHEMENLYQHAPDWVGAYQSIAWFYAATTGQISIRHGMRGPCGVLCCEQAGGLDAIGQARRLVRTGAKLVMTGGTDASLCPYGLTAQLSTGQLSTVQDPARAYLPFDAEASGYLPGEGGALLVVEDAEAAEARGAGQGYGRVLGYAAAFDPPPDSDRGPVLARTVRTALADARLDPADVDVVFADALGVPEADRAEAEALAEVFGPRGVPVTAPKTLTGRLYGGGAALDAATALLALRDGTIPHTAGPAAPAPGYEIDLVLGEPRRAELRTALVVARGHGGFNAALVLGHPQGHHVS</sequence>
<keyword evidence="7" id="KW-1185">Reference proteome</keyword>
<dbReference type="RefSeq" id="WP_209239192.1">
    <property type="nucleotide sequence ID" value="NZ_JADKMA010000040.1"/>
</dbReference>
<dbReference type="InterPro" id="IPR016039">
    <property type="entry name" value="Thiolase-like"/>
</dbReference>
<organism evidence="6 7">
    <name type="scientific">Streptomyces oryzae</name>
    <dbReference type="NCBI Taxonomy" id="1434886"/>
    <lineage>
        <taxon>Bacteria</taxon>
        <taxon>Bacillati</taxon>
        <taxon>Actinomycetota</taxon>
        <taxon>Actinomycetes</taxon>
        <taxon>Kitasatosporales</taxon>
        <taxon>Streptomycetaceae</taxon>
        <taxon>Streptomyces</taxon>
    </lineage>
</organism>
<comment type="caution">
    <text evidence="6">The sequence shown here is derived from an EMBL/GenBank/DDBJ whole genome shotgun (WGS) entry which is preliminary data.</text>
</comment>
<dbReference type="InterPro" id="IPR014031">
    <property type="entry name" value="Ketoacyl_synth_C"/>
</dbReference>
<dbReference type="PANTHER" id="PTHR11712">
    <property type="entry name" value="POLYKETIDE SYNTHASE-RELATED"/>
    <property type="match status" value="1"/>
</dbReference>
<feature type="domain" description="Ketosynthase family 3 (KS3)" evidence="5">
    <location>
        <begin position="20"/>
        <end position="422"/>
    </location>
</feature>
<dbReference type="PROSITE" id="PS52004">
    <property type="entry name" value="KS3_2"/>
    <property type="match status" value="1"/>
</dbReference>
<evidence type="ECO:0000313" key="7">
    <source>
        <dbReference type="Proteomes" id="UP001519064"/>
    </source>
</evidence>
<dbReference type="InterPro" id="IPR014030">
    <property type="entry name" value="Ketoacyl_synth_N"/>
</dbReference>
<evidence type="ECO:0000256" key="1">
    <source>
        <dbReference type="ARBA" id="ARBA00008467"/>
    </source>
</evidence>
<evidence type="ECO:0000256" key="4">
    <source>
        <dbReference type="RuleBase" id="RU003694"/>
    </source>
</evidence>
<evidence type="ECO:0000256" key="2">
    <source>
        <dbReference type="ARBA" id="ARBA00022679"/>
    </source>
</evidence>
<dbReference type="SMART" id="SM00825">
    <property type="entry name" value="PKS_KS"/>
    <property type="match status" value="1"/>
</dbReference>
<dbReference type="Pfam" id="PF02801">
    <property type="entry name" value="Ketoacyl-synt_C"/>
    <property type="match status" value="1"/>
</dbReference>
<evidence type="ECO:0000259" key="5">
    <source>
        <dbReference type="PROSITE" id="PS52004"/>
    </source>
</evidence>
<proteinExistence type="inferred from homology"/>
<evidence type="ECO:0000313" key="6">
    <source>
        <dbReference type="EMBL" id="MBO8192098.1"/>
    </source>
</evidence>